<dbReference type="Gene3D" id="3.30.200.20">
    <property type="entry name" value="Phosphorylase Kinase, domain 1"/>
    <property type="match status" value="1"/>
</dbReference>
<evidence type="ECO:0000313" key="6">
    <source>
        <dbReference type="Proteomes" id="UP001497453"/>
    </source>
</evidence>
<keyword evidence="3" id="KW-0067">ATP-binding</keyword>
<dbReference type="InterPro" id="IPR011009">
    <property type="entry name" value="Kinase-like_dom_sf"/>
</dbReference>
<evidence type="ECO:0000256" key="3">
    <source>
        <dbReference type="ARBA" id="ARBA00022840"/>
    </source>
</evidence>
<dbReference type="PANTHER" id="PTHR24055">
    <property type="entry name" value="MITOGEN-ACTIVATED PROTEIN KINASE"/>
    <property type="match status" value="1"/>
</dbReference>
<keyword evidence="2" id="KW-0547">Nucleotide-binding</keyword>
<keyword evidence="6" id="KW-1185">Reference proteome</keyword>
<organism evidence="5 6">
    <name type="scientific">Somion occarium</name>
    <dbReference type="NCBI Taxonomy" id="3059160"/>
    <lineage>
        <taxon>Eukaryota</taxon>
        <taxon>Fungi</taxon>
        <taxon>Dikarya</taxon>
        <taxon>Basidiomycota</taxon>
        <taxon>Agaricomycotina</taxon>
        <taxon>Agaricomycetes</taxon>
        <taxon>Polyporales</taxon>
        <taxon>Cerrenaceae</taxon>
        <taxon>Somion</taxon>
    </lineage>
</organism>
<dbReference type="InterPro" id="IPR050117">
    <property type="entry name" value="MAPK"/>
</dbReference>
<dbReference type="SMART" id="SM00220">
    <property type="entry name" value="S_TKc"/>
    <property type="match status" value="1"/>
</dbReference>
<keyword evidence="1" id="KW-0808">Transferase</keyword>
<dbReference type="Pfam" id="PF00069">
    <property type="entry name" value="Pkinase"/>
    <property type="match status" value="1"/>
</dbReference>
<keyword evidence="1" id="KW-0418">Kinase</keyword>
<feature type="domain" description="Protein kinase" evidence="4">
    <location>
        <begin position="124"/>
        <end position="489"/>
    </location>
</feature>
<evidence type="ECO:0000259" key="4">
    <source>
        <dbReference type="PROSITE" id="PS50011"/>
    </source>
</evidence>
<dbReference type="Proteomes" id="UP001497453">
    <property type="component" value="Chromosome 6"/>
</dbReference>
<name>A0ABP1DTP8_9APHY</name>
<protein>
    <recommendedName>
        <fullName evidence="4">Protein kinase domain-containing protein</fullName>
    </recommendedName>
</protein>
<evidence type="ECO:0000313" key="5">
    <source>
        <dbReference type="EMBL" id="CAL1710483.1"/>
    </source>
</evidence>
<dbReference type="PROSITE" id="PS50011">
    <property type="entry name" value="PROTEIN_KINASE_DOM"/>
    <property type="match status" value="1"/>
</dbReference>
<dbReference type="SUPFAM" id="SSF56112">
    <property type="entry name" value="Protein kinase-like (PK-like)"/>
    <property type="match status" value="1"/>
</dbReference>
<dbReference type="Gene3D" id="1.10.510.10">
    <property type="entry name" value="Transferase(Phosphotransferase) domain 1"/>
    <property type="match status" value="1"/>
</dbReference>
<sequence length="491" mass="55048">MSRVLKRHCVTPSLRTRIPSTFPCSKIAFAIARHYCQRGYAPACSRFSTSAPLSWKPTPILKSRVVFTGNSIEFDLDEADKTLYDNNLGFREEVVCIGPPLLPLPGYPEIKLGREFGADGDPPFRICRKLGWDGTSSVWLAFNGFKYLAFRALTQVASVPIQDGESQLYSFVKVLDDYYLNQLPDHPGFELVLKGELYFNIQPYDQQGQLVELTGPNIGLLKATSPDRRLPLDAVKVLCRQMLMALDFLHGTCGVVHTNIKPDTIFVKHILTTEEITKLLEEDPQRMYPGPAWTLIPVEDIKNRLMFPNPLDNSSVFRPTEEFVSQPLPAPLLTDIRTLTFKLGNFENVQLLQNKMRDKLHISPNMSPPELILGLPWDEKIDIWALGCTVFELLTGTSLFSRPPSLTSEESDARHLNDMVCVTGDSLAGFVPSIGPLAGEDSRSIGSRLAEAGFHNTERERATHFLRRCLTLASDKRPSALELFKDAWLVG</sequence>
<evidence type="ECO:0000256" key="1">
    <source>
        <dbReference type="ARBA" id="ARBA00022527"/>
    </source>
</evidence>
<gene>
    <name evidence="5" type="ORF">GFSPODELE1_LOCUS7852</name>
</gene>
<evidence type="ECO:0000256" key="2">
    <source>
        <dbReference type="ARBA" id="ARBA00022741"/>
    </source>
</evidence>
<dbReference type="InterPro" id="IPR000719">
    <property type="entry name" value="Prot_kinase_dom"/>
</dbReference>
<dbReference type="EMBL" id="OZ037949">
    <property type="protein sequence ID" value="CAL1710483.1"/>
    <property type="molecule type" value="Genomic_DNA"/>
</dbReference>
<accession>A0ABP1DTP8</accession>
<keyword evidence="1" id="KW-0723">Serine/threonine-protein kinase</keyword>
<proteinExistence type="predicted"/>
<reference evidence="6" key="1">
    <citation type="submission" date="2024-04" db="EMBL/GenBank/DDBJ databases">
        <authorList>
            <person name="Shaw F."/>
            <person name="Minotto A."/>
        </authorList>
    </citation>
    <scope>NUCLEOTIDE SEQUENCE [LARGE SCALE GENOMIC DNA]</scope>
</reference>